<evidence type="ECO:0000256" key="1">
    <source>
        <dbReference type="SAM" id="MobiDB-lite"/>
    </source>
</evidence>
<evidence type="ECO:0000313" key="4">
    <source>
        <dbReference type="Proteomes" id="UP000591131"/>
    </source>
</evidence>
<evidence type="ECO:0000256" key="2">
    <source>
        <dbReference type="SAM" id="SignalP"/>
    </source>
</evidence>
<keyword evidence="4" id="KW-1185">Reference proteome</keyword>
<evidence type="ECO:0000313" key="3">
    <source>
        <dbReference type="EMBL" id="KAF4677068.1"/>
    </source>
</evidence>
<feature type="region of interest" description="Disordered" evidence="1">
    <location>
        <begin position="106"/>
        <end position="146"/>
    </location>
</feature>
<name>A0A7J6MZL0_PERCH</name>
<gene>
    <name evidence="3" type="ORF">FOL47_003519</name>
</gene>
<feature type="signal peptide" evidence="2">
    <location>
        <begin position="1"/>
        <end position="23"/>
    </location>
</feature>
<sequence>MARKMALVALCALVVSELSGCSSSDGTTTTATPITTEVTTHAAFRTTAAQQTTTSGTTTTTTASTENCMNGDYYCQVMSNNPNSFCRYYRGLRTCQGFDIPCNCDDLPPTTTPPPPTTASNQTSSTEENSDVHTNKAGSKTGDEPF</sequence>
<accession>A0A7J6MZL0</accession>
<dbReference type="EMBL" id="JAAPAO010000021">
    <property type="protein sequence ID" value="KAF4677068.1"/>
    <property type="molecule type" value="Genomic_DNA"/>
</dbReference>
<organism evidence="3 4">
    <name type="scientific">Perkinsus chesapeaki</name>
    <name type="common">Clam parasite</name>
    <name type="synonym">Perkinsus andrewsi</name>
    <dbReference type="NCBI Taxonomy" id="330153"/>
    <lineage>
        <taxon>Eukaryota</taxon>
        <taxon>Sar</taxon>
        <taxon>Alveolata</taxon>
        <taxon>Perkinsozoa</taxon>
        <taxon>Perkinsea</taxon>
        <taxon>Perkinsida</taxon>
        <taxon>Perkinsidae</taxon>
        <taxon>Perkinsus</taxon>
    </lineage>
</organism>
<reference evidence="3 4" key="1">
    <citation type="submission" date="2020-04" db="EMBL/GenBank/DDBJ databases">
        <title>Perkinsus chesapeaki whole genome sequence.</title>
        <authorList>
            <person name="Bogema D.R."/>
        </authorList>
    </citation>
    <scope>NUCLEOTIDE SEQUENCE [LARGE SCALE GENOMIC DNA]</scope>
    <source>
        <strain evidence="3">ATCC PRA-425</strain>
    </source>
</reference>
<dbReference type="AlphaFoldDB" id="A0A7J6MZL0"/>
<proteinExistence type="predicted"/>
<dbReference type="Proteomes" id="UP000591131">
    <property type="component" value="Unassembled WGS sequence"/>
</dbReference>
<protein>
    <submittedName>
        <fullName evidence="3">Uncharacterized protein</fullName>
    </submittedName>
</protein>
<feature type="chain" id="PRO_5029732504" evidence="2">
    <location>
        <begin position="24"/>
        <end position="146"/>
    </location>
</feature>
<keyword evidence="2" id="KW-0732">Signal</keyword>
<comment type="caution">
    <text evidence="3">The sequence shown here is derived from an EMBL/GenBank/DDBJ whole genome shotgun (WGS) entry which is preliminary data.</text>
</comment>